<evidence type="ECO:0000259" key="1">
    <source>
        <dbReference type="Pfam" id="PF01261"/>
    </source>
</evidence>
<dbReference type="InterPro" id="IPR050312">
    <property type="entry name" value="IolE/XylAMocC-like"/>
</dbReference>
<dbReference type="EMBL" id="JACRSN010000031">
    <property type="protein sequence ID" value="MBC8534974.1"/>
    <property type="molecule type" value="Genomic_DNA"/>
</dbReference>
<dbReference type="SUPFAM" id="SSF51658">
    <property type="entry name" value="Xylose isomerase-like"/>
    <property type="match status" value="1"/>
</dbReference>
<gene>
    <name evidence="2" type="ORF">IAG03_13515</name>
</gene>
<dbReference type="Proteomes" id="UP000651482">
    <property type="component" value="Unassembled WGS sequence"/>
</dbReference>
<dbReference type="InterPro" id="IPR036237">
    <property type="entry name" value="Xyl_isomerase-like_sf"/>
</dbReference>
<name>A0A926DCU2_9FIRM</name>
<sequence>MKLGCATWSFSKPHYQPPYHEAIEIIGKMGFEGLEMIAFEEQDLDTYYTDDTIRELRKAYEAYGMELTEFAAYTPIIEGLSSLDKVENQKAIDIFKKSTDVAYKLGSRAMNLVSNWVKIACPIDYPPSYYNPFVNGVSRATPKWKMDIQKGDYELIWENYVETLSKCLSYCEDAGMEFYMEGHANVIVGNSDAMLRLFDRLPSSKFGVNFDTAWHLIQREYPSLALRKLGNRVKHFHMRDGDGLVDYNLPCGMGIIDWVDVFETLKDIGFDGYCSFEVGAYNDMPKYIGMAKAYIEDAMQQAGVR</sequence>
<accession>A0A926DCU2</accession>
<dbReference type="Pfam" id="PF01261">
    <property type="entry name" value="AP_endonuc_2"/>
    <property type="match status" value="1"/>
</dbReference>
<dbReference type="GO" id="GO:0016853">
    <property type="term" value="F:isomerase activity"/>
    <property type="evidence" value="ECO:0007669"/>
    <property type="project" value="UniProtKB-KW"/>
</dbReference>
<comment type="caution">
    <text evidence="2">The sequence shown here is derived from an EMBL/GenBank/DDBJ whole genome shotgun (WGS) entry which is preliminary data.</text>
</comment>
<keyword evidence="3" id="KW-1185">Reference proteome</keyword>
<protein>
    <submittedName>
        <fullName evidence="2">Sugar phosphate isomerase/epimerase</fullName>
    </submittedName>
</protein>
<dbReference type="Gene3D" id="3.20.20.150">
    <property type="entry name" value="Divalent-metal-dependent TIM barrel enzymes"/>
    <property type="match status" value="1"/>
</dbReference>
<reference evidence="2" key="1">
    <citation type="submission" date="2020-08" db="EMBL/GenBank/DDBJ databases">
        <title>Genome public.</title>
        <authorList>
            <person name="Liu C."/>
            <person name="Sun Q."/>
        </authorList>
    </citation>
    <scope>NUCLEOTIDE SEQUENCE</scope>
    <source>
        <strain evidence="2">NSJ-40</strain>
    </source>
</reference>
<dbReference type="InterPro" id="IPR013022">
    <property type="entry name" value="Xyl_isomerase-like_TIM-brl"/>
</dbReference>
<evidence type="ECO:0000313" key="2">
    <source>
        <dbReference type="EMBL" id="MBC8534974.1"/>
    </source>
</evidence>
<dbReference type="PANTHER" id="PTHR12110">
    <property type="entry name" value="HYDROXYPYRUVATE ISOMERASE"/>
    <property type="match status" value="1"/>
</dbReference>
<proteinExistence type="predicted"/>
<feature type="domain" description="Xylose isomerase-like TIM barrel" evidence="1">
    <location>
        <begin position="26"/>
        <end position="283"/>
    </location>
</feature>
<organism evidence="2 3">
    <name type="scientific">Yeguia hominis</name>
    <dbReference type="NCBI Taxonomy" id="2763662"/>
    <lineage>
        <taxon>Bacteria</taxon>
        <taxon>Bacillati</taxon>
        <taxon>Bacillota</taxon>
        <taxon>Clostridia</taxon>
        <taxon>Eubacteriales</taxon>
        <taxon>Yeguiaceae</taxon>
        <taxon>Yeguia</taxon>
    </lineage>
</organism>
<keyword evidence="2" id="KW-0413">Isomerase</keyword>
<evidence type="ECO:0000313" key="3">
    <source>
        <dbReference type="Proteomes" id="UP000651482"/>
    </source>
</evidence>
<dbReference type="AlphaFoldDB" id="A0A926DCU2"/>